<evidence type="ECO:0000313" key="2">
    <source>
        <dbReference type="EMBL" id="KAJ1216692.1"/>
    </source>
</evidence>
<sequence length="280" mass="29378">MWGRSLCDYFYSGRVLAFGLLYTKVYNRGTKCRAPKLILHPVPQDQSQPQEPTAAAQGDNSTAPQGHAARGALRPGPASHQQLGPNTGQGTGPQLSKQPPTHHKGRGWGKSHTPTTPRQQQPPKIAQAREMQAREAGPKHYQGPTPPQSPAARPGCQAGPAGEKNQAAMCVSQGGSPPKPPPPIAGAQVGQENQGAPPPERPKRTPRPGPPSQPRPVLTLSPAGPARRPRQAGTLSAVQTALCRHSQPPRASLRRSRCAPGSGGCSPDKTGGFISPPSRA</sequence>
<dbReference type="Proteomes" id="UP001066276">
    <property type="component" value="Chromosome 1_1"/>
</dbReference>
<feature type="compositionally biased region" description="Low complexity" evidence="1">
    <location>
        <begin position="113"/>
        <end position="123"/>
    </location>
</feature>
<evidence type="ECO:0000256" key="1">
    <source>
        <dbReference type="SAM" id="MobiDB-lite"/>
    </source>
</evidence>
<organism evidence="2 3">
    <name type="scientific">Pleurodeles waltl</name>
    <name type="common">Iberian ribbed newt</name>
    <dbReference type="NCBI Taxonomy" id="8319"/>
    <lineage>
        <taxon>Eukaryota</taxon>
        <taxon>Metazoa</taxon>
        <taxon>Chordata</taxon>
        <taxon>Craniata</taxon>
        <taxon>Vertebrata</taxon>
        <taxon>Euteleostomi</taxon>
        <taxon>Amphibia</taxon>
        <taxon>Batrachia</taxon>
        <taxon>Caudata</taxon>
        <taxon>Salamandroidea</taxon>
        <taxon>Salamandridae</taxon>
        <taxon>Pleurodelinae</taxon>
        <taxon>Pleurodeles</taxon>
    </lineage>
</organism>
<dbReference type="EMBL" id="JANPWB010000001">
    <property type="protein sequence ID" value="KAJ1216692.1"/>
    <property type="molecule type" value="Genomic_DNA"/>
</dbReference>
<comment type="caution">
    <text evidence="2">The sequence shown here is derived from an EMBL/GenBank/DDBJ whole genome shotgun (WGS) entry which is preliminary data.</text>
</comment>
<name>A0AAV7WVG4_PLEWA</name>
<feature type="compositionally biased region" description="Polar residues" evidence="1">
    <location>
        <begin position="79"/>
        <end position="99"/>
    </location>
</feature>
<proteinExistence type="predicted"/>
<protein>
    <submittedName>
        <fullName evidence="2">Uncharacterized protein</fullName>
    </submittedName>
</protein>
<feature type="region of interest" description="Disordered" evidence="1">
    <location>
        <begin position="42"/>
        <end position="280"/>
    </location>
</feature>
<reference evidence="2" key="1">
    <citation type="journal article" date="2022" name="bioRxiv">
        <title>Sequencing and chromosome-scale assembly of the giantPleurodeles waltlgenome.</title>
        <authorList>
            <person name="Brown T."/>
            <person name="Elewa A."/>
            <person name="Iarovenko S."/>
            <person name="Subramanian E."/>
            <person name="Araus A.J."/>
            <person name="Petzold A."/>
            <person name="Susuki M."/>
            <person name="Suzuki K.-i.T."/>
            <person name="Hayashi T."/>
            <person name="Toyoda A."/>
            <person name="Oliveira C."/>
            <person name="Osipova E."/>
            <person name="Leigh N.D."/>
            <person name="Simon A."/>
            <person name="Yun M.H."/>
        </authorList>
    </citation>
    <scope>NUCLEOTIDE SEQUENCE</scope>
    <source>
        <strain evidence="2">20211129_DDA</strain>
        <tissue evidence="2">Liver</tissue>
    </source>
</reference>
<accession>A0AAV7WVG4</accession>
<feature type="compositionally biased region" description="Basic residues" evidence="1">
    <location>
        <begin position="100"/>
        <end position="109"/>
    </location>
</feature>
<dbReference type="AlphaFoldDB" id="A0AAV7WVG4"/>
<keyword evidence="3" id="KW-1185">Reference proteome</keyword>
<gene>
    <name evidence="2" type="ORF">NDU88_004293</name>
</gene>
<evidence type="ECO:0000313" key="3">
    <source>
        <dbReference type="Proteomes" id="UP001066276"/>
    </source>
</evidence>